<feature type="binding site" evidence="15">
    <location>
        <position position="247"/>
    </location>
    <ligand>
        <name>Ca(2+)</name>
        <dbReference type="ChEBI" id="CHEBI:29108"/>
        <label>2</label>
    </ligand>
</feature>
<feature type="chain" id="PRO_5034195737" description="alpha-amylase" evidence="18">
    <location>
        <begin position="23"/>
        <end position="530"/>
    </location>
</feature>
<dbReference type="EMBL" id="KV722461">
    <property type="protein sequence ID" value="OCH88147.1"/>
    <property type="molecule type" value="Genomic_DNA"/>
</dbReference>
<evidence type="ECO:0000256" key="5">
    <source>
        <dbReference type="ARBA" id="ARBA00022723"/>
    </source>
</evidence>
<dbReference type="PANTHER" id="PTHR10357:SF215">
    <property type="entry name" value="ALPHA-AMYLASE 1"/>
    <property type="match status" value="1"/>
</dbReference>
<feature type="signal peptide" evidence="18">
    <location>
        <begin position="1"/>
        <end position="22"/>
    </location>
</feature>
<dbReference type="InterPro" id="IPR006047">
    <property type="entry name" value="GH13_cat_dom"/>
</dbReference>
<feature type="active site" description="Proton donor" evidence="13">
    <location>
        <position position="247"/>
    </location>
</feature>
<evidence type="ECO:0000256" key="15">
    <source>
        <dbReference type="PIRSR" id="PIRSR001024-3"/>
    </source>
</evidence>
<comment type="similarity">
    <text evidence="3">Belongs to the glycosyl hydrolase 13 family.</text>
</comment>
<dbReference type="InterPro" id="IPR015340">
    <property type="entry name" value="A_amylase_C_dom"/>
</dbReference>
<dbReference type="CDD" id="cd11319">
    <property type="entry name" value="AmyAc_euk_AmyA"/>
    <property type="match status" value="1"/>
</dbReference>
<dbReference type="OrthoDB" id="204980at2759"/>
<evidence type="ECO:0000256" key="18">
    <source>
        <dbReference type="SAM" id="SignalP"/>
    </source>
</evidence>
<dbReference type="GO" id="GO:0005509">
    <property type="term" value="F:calcium ion binding"/>
    <property type="evidence" value="ECO:0007669"/>
    <property type="project" value="InterPro"/>
</dbReference>
<feature type="binding site" evidence="17">
    <location>
        <position position="362"/>
    </location>
    <ligand>
        <name>substrate</name>
    </ligand>
</feature>
<feature type="binding site" evidence="17">
    <location>
        <position position="102"/>
    </location>
    <ligand>
        <name>substrate</name>
    </ligand>
</feature>
<keyword evidence="10" id="KW-0325">Glycoprotein</keyword>
<organism evidence="20 21">
    <name type="scientific">Obba rivulosa</name>
    <dbReference type="NCBI Taxonomy" id="1052685"/>
    <lineage>
        <taxon>Eukaryota</taxon>
        <taxon>Fungi</taxon>
        <taxon>Dikarya</taxon>
        <taxon>Basidiomycota</taxon>
        <taxon>Agaricomycotina</taxon>
        <taxon>Agaricomycetes</taxon>
        <taxon>Polyporales</taxon>
        <taxon>Gelatoporiaceae</taxon>
        <taxon>Obba</taxon>
    </lineage>
</organism>
<evidence type="ECO:0000313" key="20">
    <source>
        <dbReference type="EMBL" id="OCH88147.1"/>
    </source>
</evidence>
<dbReference type="FunFam" id="3.20.20.80:FF:000120">
    <property type="entry name" value="Alpha-amylase A"/>
    <property type="match status" value="1"/>
</dbReference>
<dbReference type="Pfam" id="PF09260">
    <property type="entry name" value="A_amylase_dom_C"/>
    <property type="match status" value="1"/>
</dbReference>
<evidence type="ECO:0000256" key="13">
    <source>
        <dbReference type="PIRSR" id="PIRSR001024-1"/>
    </source>
</evidence>
<feature type="binding site" evidence="17">
    <location>
        <position position="315"/>
    </location>
    <ligand>
        <name>substrate</name>
    </ligand>
</feature>
<keyword evidence="21" id="KW-1185">Reference proteome</keyword>
<evidence type="ECO:0000256" key="3">
    <source>
        <dbReference type="ARBA" id="ARBA00008061"/>
    </source>
</evidence>
<evidence type="ECO:0000256" key="4">
    <source>
        <dbReference type="ARBA" id="ARBA00012595"/>
    </source>
</evidence>
<evidence type="ECO:0000256" key="12">
    <source>
        <dbReference type="ARBA" id="ARBA00023295"/>
    </source>
</evidence>
<keyword evidence="11" id="KW-0119">Carbohydrate metabolism</keyword>
<dbReference type="Gene3D" id="3.20.20.80">
    <property type="entry name" value="Glycosidases"/>
    <property type="match status" value="1"/>
</dbReference>
<reference evidence="20 21" key="1">
    <citation type="submission" date="2016-07" db="EMBL/GenBank/DDBJ databases">
        <title>Draft genome of the white-rot fungus Obba rivulosa 3A-2.</title>
        <authorList>
            <consortium name="DOE Joint Genome Institute"/>
            <person name="Miettinen O."/>
            <person name="Riley R."/>
            <person name="Acob R."/>
            <person name="Barry K."/>
            <person name="Cullen D."/>
            <person name="De Vries R."/>
            <person name="Hainaut M."/>
            <person name="Hatakka A."/>
            <person name="Henrissat B."/>
            <person name="Hilden K."/>
            <person name="Kuo R."/>
            <person name="Labutti K."/>
            <person name="Lipzen A."/>
            <person name="Makela M.R."/>
            <person name="Sandor L."/>
            <person name="Spatafora J.W."/>
            <person name="Grigoriev I.V."/>
            <person name="Hibbett D.S."/>
        </authorList>
    </citation>
    <scope>NUCLEOTIDE SEQUENCE [LARGE SCALE GENOMIC DNA]</scope>
    <source>
        <strain evidence="20 21">3A-2</strain>
    </source>
</reference>
<evidence type="ECO:0000256" key="16">
    <source>
        <dbReference type="PIRSR" id="PIRSR001024-4"/>
    </source>
</evidence>
<keyword evidence="7" id="KW-0378">Hydrolase</keyword>
<name>A0A8E2AWW6_9APHY</name>
<evidence type="ECO:0000256" key="11">
    <source>
        <dbReference type="ARBA" id="ARBA00023277"/>
    </source>
</evidence>
<dbReference type="InterPro" id="IPR013777">
    <property type="entry name" value="A-amylase-like"/>
</dbReference>
<protein>
    <recommendedName>
        <fullName evidence="4">alpha-amylase</fullName>
        <ecNumber evidence="4">3.2.1.1</ecNumber>
    </recommendedName>
</protein>
<evidence type="ECO:0000256" key="10">
    <source>
        <dbReference type="ARBA" id="ARBA00023180"/>
    </source>
</evidence>
<feature type="active site" description="Nucleophile" evidence="13">
    <location>
        <position position="223"/>
    </location>
</feature>
<dbReference type="GO" id="GO:0004556">
    <property type="term" value="F:alpha-amylase activity"/>
    <property type="evidence" value="ECO:0007669"/>
    <property type="project" value="UniProtKB-EC"/>
</dbReference>
<keyword evidence="9 16" id="KW-1015">Disulfide bond</keyword>
<dbReference type="PIRSF" id="PIRSF001024">
    <property type="entry name" value="Alph-amyl_fung"/>
    <property type="match status" value="1"/>
</dbReference>
<gene>
    <name evidence="20" type="ORF">OBBRIDRAFT_735014</name>
</gene>
<evidence type="ECO:0000313" key="21">
    <source>
        <dbReference type="Proteomes" id="UP000250043"/>
    </source>
</evidence>
<dbReference type="Pfam" id="PF00128">
    <property type="entry name" value="Alpha-amylase"/>
    <property type="match status" value="1"/>
</dbReference>
<keyword evidence="8 15" id="KW-0106">Calcium</keyword>
<dbReference type="EC" id="3.2.1.1" evidence="4"/>
<dbReference type="SUPFAM" id="SSF51011">
    <property type="entry name" value="Glycosyl hydrolase domain"/>
    <property type="match status" value="1"/>
</dbReference>
<comment type="catalytic activity">
    <reaction evidence="1">
        <text>Endohydrolysis of (1-&gt;4)-alpha-D-glucosidic linkages in polysaccharides containing three or more (1-&gt;4)-alpha-linked D-glucose units.</text>
        <dbReference type="EC" id="3.2.1.1"/>
    </reaction>
</comment>
<feature type="binding site" evidence="17">
    <location>
        <position position="251"/>
    </location>
    <ligand>
        <name>substrate</name>
    </ligand>
</feature>
<feature type="disulfide bond" evidence="16">
    <location>
        <begin position="167"/>
        <end position="181"/>
    </location>
</feature>
<feature type="binding site" evidence="15">
    <location>
        <position position="179"/>
    </location>
    <ligand>
        <name>Ca(2+)</name>
        <dbReference type="ChEBI" id="CHEBI:29108"/>
        <label>1</label>
    </ligand>
</feature>
<dbReference type="Gene3D" id="2.60.40.1180">
    <property type="entry name" value="Golgi alpha-mannosidase II"/>
    <property type="match status" value="1"/>
</dbReference>
<comment type="cofactor">
    <cofactor evidence="2">
        <name>Ca(2+)</name>
        <dbReference type="ChEBI" id="CHEBI:29108"/>
    </cofactor>
</comment>
<dbReference type="InterPro" id="IPR017853">
    <property type="entry name" value="GH"/>
</dbReference>
<dbReference type="GO" id="GO:0016052">
    <property type="term" value="P:carbohydrate catabolic process"/>
    <property type="evidence" value="ECO:0007669"/>
    <property type="project" value="InterPro"/>
</dbReference>
<keyword evidence="6 18" id="KW-0732">Signal</keyword>
<feature type="binding site" evidence="17">
    <location>
        <position position="141"/>
    </location>
    <ligand>
        <name>substrate</name>
    </ligand>
</feature>
<keyword evidence="12" id="KW-0326">Glycosidase</keyword>
<keyword evidence="5 15" id="KW-0479">Metal-binding</keyword>
<accession>A0A8E2AWW6</accession>
<feature type="binding site" evidence="15">
    <location>
        <position position="223"/>
    </location>
    <ligand>
        <name>Ca(2+)</name>
        <dbReference type="ChEBI" id="CHEBI:29108"/>
        <label>2</label>
    </ligand>
</feature>
<dbReference type="InterPro" id="IPR013780">
    <property type="entry name" value="Glyco_hydro_b"/>
</dbReference>
<evidence type="ECO:0000256" key="17">
    <source>
        <dbReference type="PIRSR" id="PIRSR001024-5"/>
    </source>
</evidence>
<dbReference type="Proteomes" id="UP000250043">
    <property type="component" value="Unassembled WGS sequence"/>
</dbReference>
<feature type="binding site" evidence="15">
    <location>
        <position position="192"/>
    </location>
    <ligand>
        <name>Ca(2+)</name>
        <dbReference type="ChEBI" id="CHEBI:29108"/>
        <label>1</label>
    </ligand>
</feature>
<dbReference type="SUPFAM" id="SSF51445">
    <property type="entry name" value="(Trans)glycosidases"/>
    <property type="match status" value="1"/>
</dbReference>
<evidence type="ECO:0000259" key="19">
    <source>
        <dbReference type="SMART" id="SM00642"/>
    </source>
</evidence>
<dbReference type="SMART" id="SM00642">
    <property type="entry name" value="Aamy"/>
    <property type="match status" value="1"/>
</dbReference>
<evidence type="ECO:0000256" key="8">
    <source>
        <dbReference type="ARBA" id="ARBA00022837"/>
    </source>
</evidence>
<feature type="binding site" evidence="17">
    <location>
        <position position="221"/>
    </location>
    <ligand>
        <name>substrate</name>
    </ligand>
</feature>
<feature type="disulfide bond" evidence="16">
    <location>
        <begin position="49"/>
        <end position="57"/>
    </location>
</feature>
<sequence>MFALRFAAFVAPFIALPAFAASADEWRSRAIYQLVTDRFATSNGSSPPCDTSQRVYCGGTWQGVISKLDYIQNMGFDAVWISPVVANVEGNTGEGEAFHGYWTRDINSLNEHFGSTDDLNALASALHTRGMFLMLDVVVNHMAATSNPPDYSSFSPFNTQADFHLECFIDDYNNQTDVEQCWLGDTTVPLADLNTENDDIVNTMYTWIKGLVGNYSADGVRIDTVKHIRKDFWPQFAQNAGVFTIGEVLDGNTSYVGPYTQVLDSVLDYPTFYPLTSAFVSPTGNLSSLVELVQQAQSTYKDGEFMTGSFLENHDNPRFQSMTQDQALVKNAMTWPFIQDGVPILYYGQEQGYTGGADPANREALWLSGYVEDKPLVNHVKTLNAVRKSAIASNGSFLTTPLKFLATTSSTLAVSKPPLLALLSNGGNASSPSWSVPNAGYAANEPLVDVVSCASVTADSNGGVSASSQGGVPMVLMPASALNKSGSVCSNLATGSGSGSGSGNAASAVGASGGIILAAALAAAASYMLL</sequence>
<evidence type="ECO:0000256" key="6">
    <source>
        <dbReference type="ARBA" id="ARBA00022729"/>
    </source>
</evidence>
<feature type="site" description="Transition state stabilizer" evidence="14">
    <location>
        <position position="315"/>
    </location>
</feature>
<feature type="binding site" evidence="15">
    <location>
        <position position="227"/>
    </location>
    <ligand>
        <name>Ca(2+)</name>
        <dbReference type="ChEBI" id="CHEBI:29108"/>
        <label>1</label>
    </ligand>
</feature>
<proteinExistence type="inferred from homology"/>
<evidence type="ECO:0000256" key="14">
    <source>
        <dbReference type="PIRSR" id="PIRSR001024-2"/>
    </source>
</evidence>
<feature type="disulfide bond" evidence="16">
    <location>
        <begin position="453"/>
        <end position="489"/>
    </location>
</feature>
<dbReference type="PANTHER" id="PTHR10357">
    <property type="entry name" value="ALPHA-AMYLASE FAMILY MEMBER"/>
    <property type="match status" value="1"/>
</dbReference>
<evidence type="ECO:0000256" key="1">
    <source>
        <dbReference type="ARBA" id="ARBA00000548"/>
    </source>
</evidence>
<dbReference type="AlphaFoldDB" id="A0A8E2AWW6"/>
<feature type="domain" description="Glycosyl hydrolase family 13 catalytic" evidence="19">
    <location>
        <begin position="33"/>
        <end position="387"/>
    </location>
</feature>
<evidence type="ECO:0000256" key="2">
    <source>
        <dbReference type="ARBA" id="ARBA00001913"/>
    </source>
</evidence>
<evidence type="ECO:0000256" key="9">
    <source>
        <dbReference type="ARBA" id="ARBA00023157"/>
    </source>
</evidence>
<evidence type="ECO:0000256" key="7">
    <source>
        <dbReference type="ARBA" id="ARBA00022801"/>
    </source>
</evidence>
<feature type="binding site" evidence="15">
    <location>
        <position position="140"/>
    </location>
    <ligand>
        <name>Ca(2+)</name>
        <dbReference type="ChEBI" id="CHEBI:29108"/>
        <label>1</label>
    </ligand>
</feature>